<dbReference type="PANTHER" id="PTHR48081">
    <property type="entry name" value="AB HYDROLASE SUPERFAMILY PROTEIN C4A8.06C"/>
    <property type="match status" value="1"/>
</dbReference>
<dbReference type="EMBL" id="FN649747">
    <property type="protein sequence ID" value="CBJ33755.1"/>
    <property type="molecule type" value="Genomic_DNA"/>
</dbReference>
<reference evidence="4 5" key="1">
    <citation type="journal article" date="2010" name="Nature">
        <title>The Ectocarpus genome and the independent evolution of multicellularity in brown algae.</title>
        <authorList>
            <person name="Cock J.M."/>
            <person name="Sterck L."/>
            <person name="Rouze P."/>
            <person name="Scornet D."/>
            <person name="Allen A.E."/>
            <person name="Amoutzias G."/>
            <person name="Anthouard V."/>
            <person name="Artiguenave F."/>
            <person name="Aury J.M."/>
            <person name="Badger J.H."/>
            <person name="Beszteri B."/>
            <person name="Billiau K."/>
            <person name="Bonnet E."/>
            <person name="Bothwell J.H."/>
            <person name="Bowler C."/>
            <person name="Boyen C."/>
            <person name="Brownlee C."/>
            <person name="Carrano C.J."/>
            <person name="Charrier B."/>
            <person name="Cho G.Y."/>
            <person name="Coelho S.M."/>
            <person name="Collen J."/>
            <person name="Corre E."/>
            <person name="Da Silva C."/>
            <person name="Delage L."/>
            <person name="Delaroque N."/>
            <person name="Dittami S.M."/>
            <person name="Doulbeau S."/>
            <person name="Elias M."/>
            <person name="Farnham G."/>
            <person name="Gachon C.M."/>
            <person name="Gschloessl B."/>
            <person name="Heesch S."/>
            <person name="Jabbari K."/>
            <person name="Jubin C."/>
            <person name="Kawai H."/>
            <person name="Kimura K."/>
            <person name="Kloareg B."/>
            <person name="Kupper F.C."/>
            <person name="Lang D."/>
            <person name="Le Bail A."/>
            <person name="Leblanc C."/>
            <person name="Lerouge P."/>
            <person name="Lohr M."/>
            <person name="Lopez P.J."/>
            <person name="Martens C."/>
            <person name="Maumus F."/>
            <person name="Michel G."/>
            <person name="Miranda-Saavedra D."/>
            <person name="Morales J."/>
            <person name="Moreau H."/>
            <person name="Motomura T."/>
            <person name="Nagasato C."/>
            <person name="Napoli C.A."/>
            <person name="Nelson D.R."/>
            <person name="Nyvall-Collen P."/>
            <person name="Peters A.F."/>
            <person name="Pommier C."/>
            <person name="Potin P."/>
            <person name="Poulain J."/>
            <person name="Quesneville H."/>
            <person name="Read B."/>
            <person name="Rensing S.A."/>
            <person name="Ritter A."/>
            <person name="Rousvoal S."/>
            <person name="Samanta M."/>
            <person name="Samson G."/>
            <person name="Schroeder D.C."/>
            <person name="Segurens B."/>
            <person name="Strittmatter M."/>
            <person name="Tonon T."/>
            <person name="Tregear J.W."/>
            <person name="Valentin K."/>
            <person name="von Dassow P."/>
            <person name="Yamagishi T."/>
            <person name="Van de Peer Y."/>
            <person name="Wincker P."/>
        </authorList>
    </citation>
    <scope>NUCLEOTIDE SEQUENCE [LARGE SCALE GENOMIC DNA]</scope>
    <source>
        <strain evidence="5">Ec32 / CCAP1310/4</strain>
    </source>
</reference>
<dbReference type="InterPro" id="IPR050300">
    <property type="entry name" value="GDXG_lipolytic_enzyme"/>
</dbReference>
<name>D7G4Z2_ECTSI</name>
<accession>D7G4Z2</accession>
<dbReference type="Gene3D" id="3.40.50.1820">
    <property type="entry name" value="alpha/beta hydrolase"/>
    <property type="match status" value="1"/>
</dbReference>
<feature type="region of interest" description="Disordered" evidence="2">
    <location>
        <begin position="27"/>
        <end position="70"/>
    </location>
</feature>
<dbReference type="InParanoid" id="D7G4Z2"/>
<evidence type="ECO:0000313" key="5">
    <source>
        <dbReference type="Proteomes" id="UP000002630"/>
    </source>
</evidence>
<evidence type="ECO:0000259" key="3">
    <source>
        <dbReference type="Pfam" id="PF07859"/>
    </source>
</evidence>
<sequence length="317" mass="33262">MDNEGSVSGAMDHVSLVRDGLFPDHFQPAPLLRSTPRDSGGGHESEKRRRREADGHGDKDAGGRHGRGGGWLFGTVDAHDNISRDIAEATRMIVVSVGYRLAPEVKFPGPVKDGVSAIRWAKKNIWTFGGDPHRIAIVGESSGANLAITSATSTSSRDRRGGGRGRKKGNGGTTNANKKLRARHEPRAPRAGIVGGGAGGGRWGVAELQALLQRVRAGRGADDRVLGVVPPEREGWMAPAGVAHQGKEVVVERPPAGAADASGARGAVGRDLGDGEEHCGRRALAAAGESVGMKETASAFDRELLSRRLRSGSKRVV</sequence>
<keyword evidence="5" id="KW-1185">Reference proteome</keyword>
<feature type="compositionally biased region" description="Basic and acidic residues" evidence="2">
    <location>
        <begin position="40"/>
        <end position="63"/>
    </location>
</feature>
<dbReference type="AlphaFoldDB" id="D7G4Z2"/>
<dbReference type="PROSITE" id="PS00122">
    <property type="entry name" value="CARBOXYLESTERASE_B_1"/>
    <property type="match status" value="1"/>
</dbReference>
<dbReference type="EMBL" id="FN648808">
    <property type="protein sequence ID" value="CBJ33755.1"/>
    <property type="molecule type" value="Genomic_DNA"/>
</dbReference>
<protein>
    <submittedName>
        <fullName evidence="4">Alpha/beta hydrolase fold domain protein</fullName>
    </submittedName>
</protein>
<feature type="domain" description="Alpha/beta hydrolase fold-3" evidence="3">
    <location>
        <begin position="68"/>
        <end position="155"/>
    </location>
</feature>
<dbReference type="Proteomes" id="UP000002630">
    <property type="component" value="Linkage Group LG22"/>
</dbReference>
<dbReference type="SUPFAM" id="SSF53474">
    <property type="entry name" value="alpha/beta-Hydrolases"/>
    <property type="match status" value="1"/>
</dbReference>
<dbReference type="GO" id="GO:0016787">
    <property type="term" value="F:hydrolase activity"/>
    <property type="evidence" value="ECO:0007669"/>
    <property type="project" value="UniProtKB-KW"/>
</dbReference>
<dbReference type="eggNOG" id="KOG1515">
    <property type="taxonomic scope" value="Eukaryota"/>
</dbReference>
<dbReference type="OrthoDB" id="6495301at2759"/>
<evidence type="ECO:0000256" key="1">
    <source>
        <dbReference type="ARBA" id="ARBA00022801"/>
    </source>
</evidence>
<dbReference type="InterPro" id="IPR029058">
    <property type="entry name" value="AB_hydrolase_fold"/>
</dbReference>
<dbReference type="PANTHER" id="PTHR48081:SF8">
    <property type="entry name" value="ALPHA_BETA HYDROLASE FOLD-3 DOMAIN-CONTAINING PROTEIN-RELATED"/>
    <property type="match status" value="1"/>
</dbReference>
<dbReference type="InterPro" id="IPR019826">
    <property type="entry name" value="Carboxylesterase_B_AS"/>
</dbReference>
<gene>
    <name evidence="4" type="ORF">Esi_0590_0004</name>
</gene>
<evidence type="ECO:0000256" key="2">
    <source>
        <dbReference type="SAM" id="MobiDB-lite"/>
    </source>
</evidence>
<dbReference type="STRING" id="2880.D7G4Z2"/>
<proteinExistence type="predicted"/>
<organism evidence="4 5">
    <name type="scientific">Ectocarpus siliculosus</name>
    <name type="common">Brown alga</name>
    <name type="synonym">Conferva siliculosa</name>
    <dbReference type="NCBI Taxonomy" id="2880"/>
    <lineage>
        <taxon>Eukaryota</taxon>
        <taxon>Sar</taxon>
        <taxon>Stramenopiles</taxon>
        <taxon>Ochrophyta</taxon>
        <taxon>PX clade</taxon>
        <taxon>Phaeophyceae</taxon>
        <taxon>Ectocarpales</taxon>
        <taxon>Ectocarpaceae</taxon>
        <taxon>Ectocarpus</taxon>
    </lineage>
</organism>
<keyword evidence="1 4" id="KW-0378">Hydrolase</keyword>
<evidence type="ECO:0000313" key="4">
    <source>
        <dbReference type="EMBL" id="CBJ33755.1"/>
    </source>
</evidence>
<dbReference type="Pfam" id="PF07859">
    <property type="entry name" value="Abhydrolase_3"/>
    <property type="match status" value="1"/>
</dbReference>
<dbReference type="InterPro" id="IPR013094">
    <property type="entry name" value="AB_hydrolase_3"/>
</dbReference>
<feature type="region of interest" description="Disordered" evidence="2">
    <location>
        <begin position="148"/>
        <end position="195"/>
    </location>
</feature>